<feature type="transmembrane region" description="Helical" evidence="1">
    <location>
        <begin position="169"/>
        <end position="189"/>
    </location>
</feature>
<evidence type="ECO:0000256" key="1">
    <source>
        <dbReference type="SAM" id="Phobius"/>
    </source>
</evidence>
<name>A0A2U9IBJ7_9CREN</name>
<evidence type="ECO:0000313" key="3">
    <source>
        <dbReference type="Proteomes" id="UP000248044"/>
    </source>
</evidence>
<dbReference type="EMBL" id="CP029289">
    <property type="protein sequence ID" value="AWR93374.1"/>
    <property type="molecule type" value="Genomic_DNA"/>
</dbReference>
<proteinExistence type="predicted"/>
<accession>A0A2U9IBJ7</accession>
<organism evidence="2 3">
    <name type="scientific">Acidianus brierleyi</name>
    <dbReference type="NCBI Taxonomy" id="41673"/>
    <lineage>
        <taxon>Archaea</taxon>
        <taxon>Thermoproteota</taxon>
        <taxon>Thermoprotei</taxon>
        <taxon>Sulfolobales</taxon>
        <taxon>Sulfolobaceae</taxon>
        <taxon>Acidianus</taxon>
    </lineage>
</organism>
<reference evidence="2 3" key="1">
    <citation type="submission" date="2018-05" db="EMBL/GenBank/DDBJ databases">
        <title>Complete Genome Sequences of Extremely Thermoacidophilic, Metal-Mobilizing Type-Strain Members of the Archaeal Family Sulfolobaceae: Acidianus brierleyi DSM-1651T, Acidianus sulfidivorans DSM-18786T, Metallosphaera hakonensis DSM-7519T, and Metallosphaera prunae DSM-10039T.</title>
        <authorList>
            <person name="Counts J.A."/>
            <person name="Kelly R.M."/>
        </authorList>
    </citation>
    <scope>NUCLEOTIDE SEQUENCE [LARGE SCALE GENOMIC DNA]</scope>
    <source>
        <strain evidence="2 3">DSM 1651</strain>
    </source>
</reference>
<protein>
    <recommendedName>
        <fullName evidence="4">DUF1404 domain-containing protein</fullName>
    </recommendedName>
</protein>
<feature type="transmembrane region" description="Helical" evidence="1">
    <location>
        <begin position="78"/>
        <end position="97"/>
    </location>
</feature>
<feature type="transmembrane region" description="Helical" evidence="1">
    <location>
        <begin position="103"/>
        <end position="125"/>
    </location>
</feature>
<sequence>MNFLNLGKYLSFFILIISGVVYVIGDPLQKLISYQGPIIGGAILGWYVMNSSTPKDKFVDLDGTQMPIASLLLRKRSWIGFVIFSFLVIPWLTPLAFRAVETNAAISILAYASELSGGFIAGYFISSLKFMEKVVLYSLAFAGDLFYVIVLYIFSQIYGLPETVLVDNVLGYVYGIKFSEGVIFAVYVIKKINAI</sequence>
<feature type="transmembrane region" description="Helical" evidence="1">
    <location>
        <begin position="134"/>
        <end position="157"/>
    </location>
</feature>
<dbReference type="Proteomes" id="UP000248044">
    <property type="component" value="Chromosome"/>
</dbReference>
<keyword evidence="3" id="KW-1185">Reference proteome</keyword>
<keyword evidence="1" id="KW-1133">Transmembrane helix</keyword>
<dbReference type="RefSeq" id="WP_110269258.1">
    <property type="nucleotide sequence ID" value="NZ_CP029289.2"/>
</dbReference>
<keyword evidence="1" id="KW-0812">Transmembrane</keyword>
<dbReference type="OrthoDB" id="36717at2157"/>
<feature type="transmembrane region" description="Helical" evidence="1">
    <location>
        <begin position="31"/>
        <end position="49"/>
    </location>
</feature>
<dbReference type="AlphaFoldDB" id="A0A2U9IBJ7"/>
<evidence type="ECO:0000313" key="2">
    <source>
        <dbReference type="EMBL" id="AWR93374.1"/>
    </source>
</evidence>
<dbReference type="GeneID" id="36830665"/>
<evidence type="ECO:0008006" key="4">
    <source>
        <dbReference type="Google" id="ProtNLM"/>
    </source>
</evidence>
<gene>
    <name evidence="2" type="ORF">DFR85_00875</name>
</gene>
<dbReference type="KEGG" id="abri:DFR85_00875"/>
<keyword evidence="1" id="KW-0472">Membrane</keyword>
<feature type="transmembrane region" description="Helical" evidence="1">
    <location>
        <begin position="7"/>
        <end position="25"/>
    </location>
</feature>